<dbReference type="RefSeq" id="WP_157688477.1">
    <property type="nucleotide sequence ID" value="NZ_CP034345.1"/>
</dbReference>
<evidence type="ECO:0000256" key="2">
    <source>
        <dbReference type="ARBA" id="ARBA00022448"/>
    </source>
</evidence>
<name>A0A6B9FD37_9EURY</name>
<dbReference type="GO" id="GO:0005524">
    <property type="term" value="F:ATP binding"/>
    <property type="evidence" value="ECO:0007669"/>
    <property type="project" value="UniProtKB-KW"/>
</dbReference>
<dbReference type="InterPro" id="IPR003439">
    <property type="entry name" value="ABC_transporter-like_ATP-bd"/>
</dbReference>
<evidence type="ECO:0000313" key="8">
    <source>
        <dbReference type="Proteomes" id="UP000428325"/>
    </source>
</evidence>
<evidence type="ECO:0000256" key="3">
    <source>
        <dbReference type="ARBA" id="ARBA00022741"/>
    </source>
</evidence>
<keyword evidence="2" id="KW-0813">Transport</keyword>
<dbReference type="CDD" id="cd03224">
    <property type="entry name" value="ABC_TM1139_LivF_branched"/>
    <property type="match status" value="1"/>
</dbReference>
<dbReference type="OrthoDB" id="97750at2157"/>
<dbReference type="PANTHER" id="PTHR43820">
    <property type="entry name" value="HIGH-AFFINITY BRANCHED-CHAIN AMINO ACID TRANSPORT ATP-BINDING PROTEIN LIVF"/>
    <property type="match status" value="1"/>
</dbReference>
<evidence type="ECO:0000313" key="7">
    <source>
        <dbReference type="EMBL" id="QGX94240.1"/>
    </source>
</evidence>
<evidence type="ECO:0000256" key="4">
    <source>
        <dbReference type="ARBA" id="ARBA00022840"/>
    </source>
</evidence>
<dbReference type="SUPFAM" id="SSF52540">
    <property type="entry name" value="P-loop containing nucleoside triphosphate hydrolases"/>
    <property type="match status" value="1"/>
</dbReference>
<keyword evidence="4 7" id="KW-0067">ATP-binding</keyword>
<dbReference type="InterPro" id="IPR003593">
    <property type="entry name" value="AAA+_ATPase"/>
</dbReference>
<proteinExistence type="inferred from homology"/>
<dbReference type="Proteomes" id="UP000428325">
    <property type="component" value="Chromosome"/>
</dbReference>
<dbReference type="GeneID" id="99245166"/>
<dbReference type="GO" id="GO:0015807">
    <property type="term" value="P:L-amino acid transport"/>
    <property type="evidence" value="ECO:0007669"/>
    <property type="project" value="TreeGrafter"/>
</dbReference>
<evidence type="ECO:0000256" key="1">
    <source>
        <dbReference type="ARBA" id="ARBA00005417"/>
    </source>
</evidence>
<dbReference type="GO" id="GO:0015658">
    <property type="term" value="F:branched-chain amino acid transmembrane transporter activity"/>
    <property type="evidence" value="ECO:0007669"/>
    <property type="project" value="TreeGrafter"/>
</dbReference>
<dbReference type="PROSITE" id="PS00211">
    <property type="entry name" value="ABC_TRANSPORTER_1"/>
    <property type="match status" value="1"/>
</dbReference>
<evidence type="ECO:0000256" key="5">
    <source>
        <dbReference type="ARBA" id="ARBA00022970"/>
    </source>
</evidence>
<accession>A0A6B9FD37</accession>
<dbReference type="SMART" id="SM00382">
    <property type="entry name" value="AAA"/>
    <property type="match status" value="1"/>
</dbReference>
<dbReference type="GO" id="GO:0016887">
    <property type="term" value="F:ATP hydrolysis activity"/>
    <property type="evidence" value="ECO:0007669"/>
    <property type="project" value="InterPro"/>
</dbReference>
<dbReference type="Pfam" id="PF00005">
    <property type="entry name" value="ABC_tran"/>
    <property type="match status" value="1"/>
</dbReference>
<dbReference type="InterPro" id="IPR027417">
    <property type="entry name" value="P-loop_NTPase"/>
</dbReference>
<reference evidence="7 8" key="1">
    <citation type="submission" date="2018-12" db="EMBL/GenBank/DDBJ databases">
        <title>Complete genome sequence of Haloplanus rallus MBLA0036.</title>
        <authorList>
            <person name="Nam Y.-d."/>
            <person name="Kang J."/>
            <person name="Chung W.-H."/>
            <person name="Park Y.S."/>
        </authorList>
    </citation>
    <scope>NUCLEOTIDE SEQUENCE [LARGE SCALE GENOMIC DNA]</scope>
    <source>
        <strain evidence="7 8">MBLA0036</strain>
    </source>
</reference>
<keyword evidence="8" id="KW-1185">Reference proteome</keyword>
<dbReference type="AlphaFoldDB" id="A0A6B9FD37"/>
<evidence type="ECO:0000259" key="6">
    <source>
        <dbReference type="PROSITE" id="PS50893"/>
    </source>
</evidence>
<keyword evidence="5" id="KW-0029">Amino-acid transport</keyword>
<protein>
    <submittedName>
        <fullName evidence="7">ABC transporter ATP-binding protein</fullName>
    </submittedName>
</protein>
<keyword evidence="3" id="KW-0547">Nucleotide-binding</keyword>
<gene>
    <name evidence="7" type="ORF">EI982_05285</name>
</gene>
<dbReference type="EMBL" id="CP034345">
    <property type="protein sequence ID" value="QGX94240.1"/>
    <property type="molecule type" value="Genomic_DNA"/>
</dbReference>
<dbReference type="InterPro" id="IPR017871">
    <property type="entry name" value="ABC_transporter-like_CS"/>
</dbReference>
<dbReference type="InterPro" id="IPR052156">
    <property type="entry name" value="BCAA_Transport_ATP-bd_LivF"/>
</dbReference>
<feature type="domain" description="ABC transporter" evidence="6">
    <location>
        <begin position="7"/>
        <end position="238"/>
    </location>
</feature>
<sequence length="238" mass="25833">MSADPILDAEDITSGYGNNEIVHGVDLHVADGESVCIIGPNGAGKSTVLKTLTGYIPCWSGTIRFNGEDVTDAETEDLIERGISIVPQGASTFPEMTVSEHLDMGAWLLDDDAKQESLEFVYDLFPRIEERLGQKIKTMSGGEQQMVSIARALMIDPDLLVLDEPSLGLAPNLVDEVFDLINRVQAADVSILMVEQNAAKALDNTDRGYVIEMGNVEYVDVSDKLADDPEVKQLYLGG</sequence>
<dbReference type="KEGG" id="hra:EI982_05285"/>
<dbReference type="PROSITE" id="PS50893">
    <property type="entry name" value="ABC_TRANSPORTER_2"/>
    <property type="match status" value="1"/>
</dbReference>
<organism evidence="7 8">
    <name type="scientific">Haloplanus rallus</name>
    <dbReference type="NCBI Taxonomy" id="1816183"/>
    <lineage>
        <taxon>Archaea</taxon>
        <taxon>Methanobacteriati</taxon>
        <taxon>Methanobacteriota</taxon>
        <taxon>Stenosarchaea group</taxon>
        <taxon>Halobacteria</taxon>
        <taxon>Halobacteriales</taxon>
        <taxon>Haloferacaceae</taxon>
        <taxon>Haloplanus</taxon>
    </lineage>
</organism>
<dbReference type="Gene3D" id="3.40.50.300">
    <property type="entry name" value="P-loop containing nucleotide triphosphate hydrolases"/>
    <property type="match status" value="1"/>
</dbReference>
<dbReference type="PANTHER" id="PTHR43820:SF4">
    <property type="entry name" value="HIGH-AFFINITY BRANCHED-CHAIN AMINO ACID TRANSPORT ATP-BINDING PROTEIN LIVF"/>
    <property type="match status" value="1"/>
</dbReference>
<comment type="similarity">
    <text evidence="1">Belongs to the ABC transporter superfamily.</text>
</comment>